<organism evidence="4 5">
    <name type="scientific">Candidatus Buchananbacteria bacterium RIFCSPHIGHO2_01_FULL_44_11</name>
    <dbReference type="NCBI Taxonomy" id="1797535"/>
    <lineage>
        <taxon>Bacteria</taxon>
        <taxon>Candidatus Buchananiibacteriota</taxon>
    </lineage>
</organism>
<dbReference type="InterPro" id="IPR001347">
    <property type="entry name" value="SIS_dom"/>
</dbReference>
<dbReference type="Proteomes" id="UP000178240">
    <property type="component" value="Unassembled WGS sequence"/>
</dbReference>
<feature type="domain" description="SIS" evidence="3">
    <location>
        <begin position="18"/>
        <end position="150"/>
    </location>
</feature>
<evidence type="ECO:0000259" key="3">
    <source>
        <dbReference type="PROSITE" id="PS51464"/>
    </source>
</evidence>
<dbReference type="GO" id="GO:1901135">
    <property type="term" value="P:carbohydrate derivative metabolic process"/>
    <property type="evidence" value="ECO:0007669"/>
    <property type="project" value="InterPro"/>
</dbReference>
<dbReference type="STRING" id="1797535.A2744_01890"/>
<comment type="similarity">
    <text evidence="1">Belongs to the PGI/PMI family.</text>
</comment>
<reference evidence="4 5" key="1">
    <citation type="journal article" date="2016" name="Nat. Commun.">
        <title>Thousands of microbial genomes shed light on interconnected biogeochemical processes in an aquifer system.</title>
        <authorList>
            <person name="Anantharaman K."/>
            <person name="Brown C.T."/>
            <person name="Hug L.A."/>
            <person name="Sharon I."/>
            <person name="Castelle C.J."/>
            <person name="Probst A.J."/>
            <person name="Thomas B.C."/>
            <person name="Singh A."/>
            <person name="Wilkins M.J."/>
            <person name="Karaoz U."/>
            <person name="Brodie E.L."/>
            <person name="Williams K.H."/>
            <person name="Hubbard S.S."/>
            <person name="Banfield J.F."/>
        </authorList>
    </citation>
    <scope>NUCLEOTIDE SEQUENCE [LARGE SCALE GENOMIC DNA]</scope>
</reference>
<evidence type="ECO:0000256" key="1">
    <source>
        <dbReference type="ARBA" id="ARBA00010523"/>
    </source>
</evidence>
<dbReference type="PROSITE" id="PS51464">
    <property type="entry name" value="SIS"/>
    <property type="match status" value="1"/>
</dbReference>
<dbReference type="GO" id="GO:0004476">
    <property type="term" value="F:mannose-6-phosphate isomerase activity"/>
    <property type="evidence" value="ECO:0007669"/>
    <property type="project" value="InterPro"/>
</dbReference>
<dbReference type="EMBL" id="MHIE01000007">
    <property type="protein sequence ID" value="OGY46093.1"/>
    <property type="molecule type" value="Genomic_DNA"/>
</dbReference>
<comment type="caution">
    <text evidence="4">The sequence shown here is derived from an EMBL/GenBank/DDBJ whole genome shotgun (WGS) entry which is preliminary data.</text>
</comment>
<dbReference type="GO" id="GO:0004347">
    <property type="term" value="F:glucose-6-phosphate isomerase activity"/>
    <property type="evidence" value="ECO:0007669"/>
    <property type="project" value="InterPro"/>
</dbReference>
<accession>A0A1G1Y166</accession>
<dbReference type="AlphaFoldDB" id="A0A1G1Y166"/>
<evidence type="ECO:0000256" key="2">
    <source>
        <dbReference type="ARBA" id="ARBA00023235"/>
    </source>
</evidence>
<evidence type="ECO:0000313" key="4">
    <source>
        <dbReference type="EMBL" id="OGY46093.1"/>
    </source>
</evidence>
<keyword evidence="2" id="KW-0413">Isomerase</keyword>
<dbReference type="InterPro" id="IPR046348">
    <property type="entry name" value="SIS_dom_sf"/>
</dbReference>
<dbReference type="Gene3D" id="3.40.50.10490">
    <property type="entry name" value="Glucose-6-phosphate isomerase like protein, domain 1"/>
    <property type="match status" value="2"/>
</dbReference>
<dbReference type="Pfam" id="PF10432">
    <property type="entry name" value="bact-PGI_C"/>
    <property type="match status" value="1"/>
</dbReference>
<dbReference type="SUPFAM" id="SSF53697">
    <property type="entry name" value="SIS domain"/>
    <property type="match status" value="1"/>
</dbReference>
<evidence type="ECO:0000313" key="5">
    <source>
        <dbReference type="Proteomes" id="UP000178240"/>
    </source>
</evidence>
<dbReference type="GO" id="GO:0097367">
    <property type="term" value="F:carbohydrate derivative binding"/>
    <property type="evidence" value="ECO:0007669"/>
    <property type="project" value="InterPro"/>
</dbReference>
<dbReference type="CDD" id="cd05637">
    <property type="entry name" value="SIS_PGI_PMI_2"/>
    <property type="match status" value="1"/>
</dbReference>
<name>A0A1G1Y166_9BACT</name>
<dbReference type="InterPro" id="IPR019490">
    <property type="entry name" value="Glu6P/Mann6P_isomerase_C"/>
</dbReference>
<sequence length="318" mass="35695">MDQAIKDFAKQFSYQPQLEGDFDNSRFQKFIVCGMGGSHLAANILKTVEPQLDLVIHSDYGLPTADLAGRLVIAMSYSGNTEEVIESFNQALEYQLPLITIAVGGRLLELAKANGVPYIQLPNTGIQPRSALGFMFLALLKAMGQEDSLNQASKLVHILKPADLEPAGRGLAEKFAGSVPIIYASNRNWSVAYNWKIKLNETGKIPAFYNVLPEMNHNEMIGFDVKDSSQELSEKFYFVFLRDPDDHPQIKKRFKVLESLYQNRGLRVEAIDLAGETVLEKIFSSLLLADWFAFYTAQNYGLESELVPMVEEFKKLIQ</sequence>
<protein>
    <recommendedName>
        <fullName evidence="3">SIS domain-containing protein</fullName>
    </recommendedName>
</protein>
<proteinExistence type="inferred from homology"/>
<dbReference type="GO" id="GO:0005975">
    <property type="term" value="P:carbohydrate metabolic process"/>
    <property type="evidence" value="ECO:0007669"/>
    <property type="project" value="InterPro"/>
</dbReference>
<gene>
    <name evidence="4" type="ORF">A2744_01890</name>
</gene>